<dbReference type="Proteomes" id="UP000054717">
    <property type="component" value="Unassembled WGS sequence"/>
</dbReference>
<dbReference type="EMBL" id="FCNZ02000041">
    <property type="protein sequence ID" value="SAL78398.1"/>
    <property type="molecule type" value="Genomic_DNA"/>
</dbReference>
<dbReference type="RefSeq" id="WP_087633543.1">
    <property type="nucleotide sequence ID" value="NZ_FCNZ02000041.1"/>
</dbReference>
<feature type="transmembrane region" description="Helical" evidence="1">
    <location>
        <begin position="12"/>
        <end position="35"/>
    </location>
</feature>
<gene>
    <name evidence="3" type="ORF">AWB66_05835</name>
</gene>
<feature type="transmembrane region" description="Helical" evidence="1">
    <location>
        <begin position="83"/>
        <end position="103"/>
    </location>
</feature>
<proteinExistence type="predicted"/>
<dbReference type="AlphaFoldDB" id="A0A158KB70"/>
<dbReference type="STRING" id="326475.AWB66_05835"/>
<comment type="caution">
    <text evidence="3">The sequence shown here is derived from an EMBL/GenBank/DDBJ whole genome shotgun (WGS) entry which is preliminary data.</text>
</comment>
<organism evidence="3 4">
    <name type="scientific">Caballeronia telluris</name>
    <dbReference type="NCBI Taxonomy" id="326475"/>
    <lineage>
        <taxon>Bacteria</taxon>
        <taxon>Pseudomonadati</taxon>
        <taxon>Pseudomonadota</taxon>
        <taxon>Betaproteobacteria</taxon>
        <taxon>Burkholderiales</taxon>
        <taxon>Burkholderiaceae</taxon>
        <taxon>Caballeronia</taxon>
    </lineage>
</organism>
<protein>
    <recommendedName>
        <fullName evidence="2">DUF2231 domain-containing protein</fullName>
    </recommendedName>
</protein>
<keyword evidence="1" id="KW-0812">Transmembrane</keyword>
<dbReference type="InterPro" id="IPR019251">
    <property type="entry name" value="DUF2231_TM"/>
</dbReference>
<keyword evidence="1" id="KW-1133">Transmembrane helix</keyword>
<sequence>MRTPASICRHPIHPMLVVFPIGLWIFSLVCDVIRLTGAPGEAWSTVALYSMVGGLIGALCAAIPGFIDLLFYKGGAPPVRKIALTHMAINLTIVVLYAINIWLRMRSFVSVSPGLSTPVLLSIAGVALLFVSGWLGGQMVHVYGVGVEGRE</sequence>
<dbReference type="Pfam" id="PF09990">
    <property type="entry name" value="DUF2231"/>
    <property type="match status" value="1"/>
</dbReference>
<feature type="domain" description="DUF2231" evidence="2">
    <location>
        <begin position="9"/>
        <end position="148"/>
    </location>
</feature>
<keyword evidence="1" id="KW-0472">Membrane</keyword>
<evidence type="ECO:0000313" key="3">
    <source>
        <dbReference type="EMBL" id="SAL78398.1"/>
    </source>
</evidence>
<evidence type="ECO:0000313" key="4">
    <source>
        <dbReference type="Proteomes" id="UP000054717"/>
    </source>
</evidence>
<evidence type="ECO:0000259" key="2">
    <source>
        <dbReference type="Pfam" id="PF09990"/>
    </source>
</evidence>
<evidence type="ECO:0000256" key="1">
    <source>
        <dbReference type="SAM" id="Phobius"/>
    </source>
</evidence>
<feature type="transmembrane region" description="Helical" evidence="1">
    <location>
        <begin position="115"/>
        <end position="135"/>
    </location>
</feature>
<feature type="transmembrane region" description="Helical" evidence="1">
    <location>
        <begin position="47"/>
        <end position="71"/>
    </location>
</feature>
<keyword evidence="4" id="KW-1185">Reference proteome</keyword>
<accession>A0A158KB70</accession>
<reference evidence="3" key="1">
    <citation type="submission" date="2016-01" db="EMBL/GenBank/DDBJ databases">
        <authorList>
            <person name="Peeters Charlotte."/>
        </authorList>
    </citation>
    <scope>NUCLEOTIDE SEQUENCE</scope>
    <source>
        <strain evidence="3">LMG 22936</strain>
    </source>
</reference>
<name>A0A158KB70_9BURK</name>